<accession>A0A4U8QBV7</accession>
<dbReference type="SUPFAM" id="SSF75005">
    <property type="entry name" value="Arabinanase/levansucrase/invertase"/>
    <property type="match status" value="1"/>
</dbReference>
<feature type="domain" description="Beta-xylosidase C-terminal Concanavalin A-like" evidence="7">
    <location>
        <begin position="316"/>
        <end position="507"/>
    </location>
</feature>
<feature type="active site" description="Proton acceptor" evidence="4">
    <location>
        <position position="14"/>
    </location>
</feature>
<keyword evidence="9" id="KW-1185">Reference proteome</keyword>
<dbReference type="Gene3D" id="2.60.120.200">
    <property type="match status" value="1"/>
</dbReference>
<dbReference type="PANTHER" id="PTHR42812:SF12">
    <property type="entry name" value="BETA-XYLOSIDASE-RELATED"/>
    <property type="match status" value="1"/>
</dbReference>
<evidence type="ECO:0000259" key="7">
    <source>
        <dbReference type="Pfam" id="PF17851"/>
    </source>
</evidence>
<evidence type="ECO:0000256" key="3">
    <source>
        <dbReference type="ARBA" id="ARBA00023295"/>
    </source>
</evidence>
<evidence type="ECO:0000313" key="9">
    <source>
        <dbReference type="Proteomes" id="UP000306509"/>
    </source>
</evidence>
<gene>
    <name evidence="8" type="primary">xynB_1</name>
    <name evidence="8" type="ORF">DSM106044_00554</name>
</gene>
<dbReference type="InterPro" id="IPR041542">
    <property type="entry name" value="GH43_C2"/>
</dbReference>
<feature type="active site" description="Proton donor" evidence="4">
    <location>
        <position position="181"/>
    </location>
</feature>
<dbReference type="Pfam" id="PF04616">
    <property type="entry name" value="Glyco_hydro_43"/>
    <property type="match status" value="1"/>
</dbReference>
<keyword evidence="2 6" id="KW-0378">Hydrolase</keyword>
<evidence type="ECO:0000313" key="8">
    <source>
        <dbReference type="EMBL" id="TLD02575.1"/>
    </source>
</evidence>
<dbReference type="GO" id="GO:0009044">
    <property type="term" value="F:xylan 1,4-beta-xylosidase activity"/>
    <property type="evidence" value="ECO:0007669"/>
    <property type="project" value="UniProtKB-EC"/>
</dbReference>
<evidence type="ECO:0000256" key="1">
    <source>
        <dbReference type="ARBA" id="ARBA00009865"/>
    </source>
</evidence>
<dbReference type="PANTHER" id="PTHR42812">
    <property type="entry name" value="BETA-XYLOSIDASE"/>
    <property type="match status" value="1"/>
</dbReference>
<dbReference type="EMBL" id="QGQD01000012">
    <property type="protein sequence ID" value="TLD02575.1"/>
    <property type="molecule type" value="Genomic_DNA"/>
</dbReference>
<evidence type="ECO:0000256" key="6">
    <source>
        <dbReference type="RuleBase" id="RU361187"/>
    </source>
</evidence>
<dbReference type="InterPro" id="IPR006710">
    <property type="entry name" value="Glyco_hydro_43"/>
</dbReference>
<dbReference type="InterPro" id="IPR051795">
    <property type="entry name" value="Glycosyl_Hydrlase_43"/>
</dbReference>
<evidence type="ECO:0000256" key="2">
    <source>
        <dbReference type="ARBA" id="ARBA00022801"/>
    </source>
</evidence>
<evidence type="ECO:0000256" key="4">
    <source>
        <dbReference type="PIRSR" id="PIRSR606710-1"/>
    </source>
</evidence>
<evidence type="ECO:0000256" key="5">
    <source>
        <dbReference type="PIRSR" id="PIRSR606710-2"/>
    </source>
</evidence>
<reference evidence="8 9" key="1">
    <citation type="journal article" date="2019" name="Anaerobe">
        <title>Detection of Robinsoniella peoriensis in multiple bone samples of a trauma patient.</title>
        <authorList>
            <person name="Schrottner P."/>
            <person name="Hartwich K."/>
            <person name="Bunk B."/>
            <person name="Schober I."/>
            <person name="Helbig S."/>
            <person name="Rudolph W.W."/>
            <person name="Gunzer F."/>
        </authorList>
    </citation>
    <scope>NUCLEOTIDE SEQUENCE [LARGE SCALE GENOMIC DNA]</scope>
    <source>
        <strain evidence="8 9">DSM 106044</strain>
    </source>
</reference>
<name>A0A4U8QBV7_9FIRM</name>
<dbReference type="STRING" id="180332.GCA_000797495_00852"/>
<feature type="site" description="Important for catalytic activity, responsible for pKa modulation of the active site Glu and correct orientation of both the proton donor and substrate" evidence="5">
    <location>
        <position position="128"/>
    </location>
</feature>
<protein>
    <submittedName>
        <fullName evidence="8">Beta-xylosidase</fullName>
        <ecNumber evidence="8">3.2.1.37</ecNumber>
    </submittedName>
</protein>
<sequence length="511" mass="57559">MNYQNPIIKGFNPDPSICRVGEDYYVVTSSFEYFPAIPVYHSRDLVNWQLISYCLDRDSQLDLLHRTSYVPIPDNASGGIYAPSLCFENGLFYVTVTNVSNGGNFIVTASDMKGPWSDPVFVKQGGIDPSLFFEDGHVYFTTSALIGGTHGIYLCEIDIRTGEMLTDSRLISRGNGGIAPEGPHIFRKDGWYYLLMAEGGTSYGHMVTILRSKDIYGPYESCPRNPVLSHKDSDSSIQCVGHGHMVTDPAGNWWMVCLGIRQLGPSLHNLGRETFLTPLYWDDEGWPVIGTNGTIDYSMDGPITSPQLPETTVFTDYFRDNVINLQYNFIRNPDLLDYQIHAGGQYLEMRDQKGVSLSTRTKSPAFLGIRQKEFCTEAECVVLNHFIPGQRTGITAYYNDSYHYDLYLERSDTGFQVCLRRQVHDMEVITSRPIEEDFRQIYLKIIADRNYYTFLYSTDGSAYTTLGQGMTAGLCSEGTYSLTFVGTYLGMFTESGTGHFNSFTCHFKPES</sequence>
<dbReference type="Proteomes" id="UP000306509">
    <property type="component" value="Unassembled WGS sequence"/>
</dbReference>
<dbReference type="InterPro" id="IPR023296">
    <property type="entry name" value="Glyco_hydro_beta-prop_sf"/>
</dbReference>
<dbReference type="Pfam" id="PF17851">
    <property type="entry name" value="GH43_C2"/>
    <property type="match status" value="1"/>
</dbReference>
<dbReference type="CDD" id="cd18617">
    <property type="entry name" value="GH43_XynB-like"/>
    <property type="match status" value="1"/>
</dbReference>
<dbReference type="Gene3D" id="2.115.10.20">
    <property type="entry name" value="Glycosyl hydrolase domain, family 43"/>
    <property type="match status" value="1"/>
</dbReference>
<organism evidence="8 9">
    <name type="scientific">Robinsoniella peoriensis</name>
    <dbReference type="NCBI Taxonomy" id="180332"/>
    <lineage>
        <taxon>Bacteria</taxon>
        <taxon>Bacillati</taxon>
        <taxon>Bacillota</taxon>
        <taxon>Clostridia</taxon>
        <taxon>Lachnospirales</taxon>
        <taxon>Lachnospiraceae</taxon>
        <taxon>Robinsoniella</taxon>
    </lineage>
</organism>
<dbReference type="EC" id="3.2.1.37" evidence="8"/>
<dbReference type="GO" id="GO:0005975">
    <property type="term" value="P:carbohydrate metabolic process"/>
    <property type="evidence" value="ECO:0007669"/>
    <property type="project" value="InterPro"/>
</dbReference>
<proteinExistence type="inferred from homology"/>
<dbReference type="SUPFAM" id="SSF49899">
    <property type="entry name" value="Concanavalin A-like lectins/glucanases"/>
    <property type="match status" value="1"/>
</dbReference>
<keyword evidence="3 6" id="KW-0326">Glycosidase</keyword>
<dbReference type="RefSeq" id="WP_047833648.1">
    <property type="nucleotide sequence ID" value="NZ_CAUSDN010000025.1"/>
</dbReference>
<comment type="caution">
    <text evidence="8">The sequence shown here is derived from an EMBL/GenBank/DDBJ whole genome shotgun (WGS) entry which is preliminary data.</text>
</comment>
<comment type="similarity">
    <text evidence="1 6">Belongs to the glycosyl hydrolase 43 family.</text>
</comment>
<dbReference type="AlphaFoldDB" id="A0A4U8QBV7"/>
<dbReference type="InterPro" id="IPR013320">
    <property type="entry name" value="ConA-like_dom_sf"/>
</dbReference>